<feature type="transmembrane region" description="Helical" evidence="7">
    <location>
        <begin position="85"/>
        <end position="103"/>
    </location>
</feature>
<evidence type="ECO:0000256" key="3">
    <source>
        <dbReference type="ARBA" id="ARBA00022692"/>
    </source>
</evidence>
<feature type="domain" description="Major facilitator superfamily (MFS) profile" evidence="8">
    <location>
        <begin position="47"/>
        <end position="477"/>
    </location>
</feature>
<evidence type="ECO:0000256" key="1">
    <source>
        <dbReference type="ARBA" id="ARBA00004141"/>
    </source>
</evidence>
<proteinExistence type="inferred from homology"/>
<keyword evidence="10" id="KW-1185">Reference proteome</keyword>
<comment type="similarity">
    <text evidence="2">Belongs to the major facilitator superfamily.</text>
</comment>
<dbReference type="STRING" id="1745343.A0A2J6PPE0"/>
<dbReference type="PROSITE" id="PS50850">
    <property type="entry name" value="MFS"/>
    <property type="match status" value="1"/>
</dbReference>
<dbReference type="PANTHER" id="PTHR23502">
    <property type="entry name" value="MAJOR FACILITATOR SUPERFAMILY"/>
    <property type="match status" value="1"/>
</dbReference>
<dbReference type="Pfam" id="PF07690">
    <property type="entry name" value="MFS_1"/>
    <property type="match status" value="1"/>
</dbReference>
<dbReference type="FunFam" id="1.20.1250.20:FF:000082">
    <property type="entry name" value="MFS multidrug transporter, putative"/>
    <property type="match status" value="1"/>
</dbReference>
<evidence type="ECO:0000256" key="4">
    <source>
        <dbReference type="ARBA" id="ARBA00022989"/>
    </source>
</evidence>
<feature type="transmembrane region" description="Helical" evidence="7">
    <location>
        <begin position="46"/>
        <end position="65"/>
    </location>
</feature>
<protein>
    <submittedName>
        <fullName evidence="9">MFS general substrate transporter</fullName>
    </submittedName>
</protein>
<feature type="transmembrane region" description="Helical" evidence="7">
    <location>
        <begin position="384"/>
        <end position="408"/>
    </location>
</feature>
<feature type="transmembrane region" description="Helical" evidence="7">
    <location>
        <begin position="203"/>
        <end position="222"/>
    </location>
</feature>
<dbReference type="Proteomes" id="UP000235672">
    <property type="component" value="Unassembled WGS sequence"/>
</dbReference>
<dbReference type="Gene3D" id="1.20.1250.20">
    <property type="entry name" value="MFS general substrate transporter like domains"/>
    <property type="match status" value="1"/>
</dbReference>
<feature type="region of interest" description="Disordered" evidence="6">
    <location>
        <begin position="1"/>
        <end position="38"/>
    </location>
</feature>
<dbReference type="EMBL" id="KZ613510">
    <property type="protein sequence ID" value="PMD15885.1"/>
    <property type="molecule type" value="Genomic_DNA"/>
</dbReference>
<evidence type="ECO:0000313" key="9">
    <source>
        <dbReference type="EMBL" id="PMD15885.1"/>
    </source>
</evidence>
<keyword evidence="4 7" id="KW-1133">Transmembrane helix</keyword>
<organism evidence="9 10">
    <name type="scientific">Hyaloscypha hepaticicola</name>
    <dbReference type="NCBI Taxonomy" id="2082293"/>
    <lineage>
        <taxon>Eukaryota</taxon>
        <taxon>Fungi</taxon>
        <taxon>Dikarya</taxon>
        <taxon>Ascomycota</taxon>
        <taxon>Pezizomycotina</taxon>
        <taxon>Leotiomycetes</taxon>
        <taxon>Helotiales</taxon>
        <taxon>Hyaloscyphaceae</taxon>
        <taxon>Hyaloscypha</taxon>
    </lineage>
</organism>
<keyword evidence="3 7" id="KW-0812">Transmembrane</keyword>
<feature type="transmembrane region" description="Helical" evidence="7">
    <location>
        <begin position="174"/>
        <end position="197"/>
    </location>
</feature>
<evidence type="ECO:0000256" key="7">
    <source>
        <dbReference type="SAM" id="Phobius"/>
    </source>
</evidence>
<dbReference type="GO" id="GO:0022857">
    <property type="term" value="F:transmembrane transporter activity"/>
    <property type="evidence" value="ECO:0007669"/>
    <property type="project" value="InterPro"/>
</dbReference>
<dbReference type="GO" id="GO:0005886">
    <property type="term" value="C:plasma membrane"/>
    <property type="evidence" value="ECO:0007669"/>
    <property type="project" value="TreeGrafter"/>
</dbReference>
<evidence type="ECO:0000259" key="8">
    <source>
        <dbReference type="PROSITE" id="PS50850"/>
    </source>
</evidence>
<feature type="transmembrane region" description="Helical" evidence="7">
    <location>
        <begin position="115"/>
        <end position="134"/>
    </location>
</feature>
<feature type="transmembrane region" description="Helical" evidence="7">
    <location>
        <begin position="359"/>
        <end position="378"/>
    </location>
</feature>
<feature type="transmembrane region" description="Helical" evidence="7">
    <location>
        <begin position="453"/>
        <end position="473"/>
    </location>
</feature>
<sequence length="487" mass="53320">MFTSPAPTDCEHDKPSTTEPTPHAKPDSFRPGDPKNPRNWSDIKKIGIVLMVLNTVLNSTISSALPSGNPAVISTALHIHSSAQLVLLTSIYLLGYVFGPLVFGPLSEIYGRKKVLIPTFFCFTAFTLGCALAPNWGALLVLRFLTGLVASAPIAIVGGVYADIYELDIRRGRAIAAFMAGNTFGPILGPLISGFASEMGWRWPFWIALMLAGVSWILLLFLPETYAPAILARENLLRSKGKEEQNATMVEDSKIKDPDHKHTIKGILVRPMRLFFCEPIVFCVCLYLALTFGIFYLFFEAYPIIFQGIYKLSPGVSALALLPIGIGALLACAIFFYYDNIVRRAQVSNKPWSQTPETRLPLACLGGPILASSLFWLARTANPHIHPIIPMLAGIPFGIGFLLIFMALTNYLTDLYADQAASTMAALTCTRSICGAGLPFATRTIYATLGVHWAGSLLGFLALLVGMVPWVFWRWGARIRGRGRFAK</sequence>
<dbReference type="OrthoDB" id="3540336at2759"/>
<dbReference type="PANTHER" id="PTHR23502:SF74">
    <property type="entry name" value="MAJOR FACILITATOR SUPERFAMILY (MFS) PROFILE DOMAIN-CONTAINING PROTEIN"/>
    <property type="match status" value="1"/>
</dbReference>
<feature type="transmembrane region" description="Helical" evidence="7">
    <location>
        <begin position="274"/>
        <end position="298"/>
    </location>
</feature>
<feature type="transmembrane region" description="Helical" evidence="7">
    <location>
        <begin position="420"/>
        <end position="441"/>
    </location>
</feature>
<evidence type="ECO:0000256" key="2">
    <source>
        <dbReference type="ARBA" id="ARBA00008335"/>
    </source>
</evidence>
<dbReference type="SUPFAM" id="SSF103473">
    <property type="entry name" value="MFS general substrate transporter"/>
    <property type="match status" value="1"/>
</dbReference>
<gene>
    <name evidence="9" type="ORF">NA56DRAFT_732316</name>
</gene>
<keyword evidence="5 7" id="KW-0472">Membrane</keyword>
<evidence type="ECO:0000256" key="5">
    <source>
        <dbReference type="ARBA" id="ARBA00023136"/>
    </source>
</evidence>
<dbReference type="InterPro" id="IPR020846">
    <property type="entry name" value="MFS_dom"/>
</dbReference>
<comment type="subcellular location">
    <subcellularLocation>
        <location evidence="1">Membrane</location>
        <topology evidence="1">Multi-pass membrane protein</topology>
    </subcellularLocation>
</comment>
<name>A0A2J6PPE0_9HELO</name>
<feature type="transmembrane region" description="Helical" evidence="7">
    <location>
        <begin position="140"/>
        <end position="162"/>
    </location>
</feature>
<evidence type="ECO:0000313" key="10">
    <source>
        <dbReference type="Proteomes" id="UP000235672"/>
    </source>
</evidence>
<feature type="compositionally biased region" description="Basic and acidic residues" evidence="6">
    <location>
        <begin position="9"/>
        <end position="38"/>
    </location>
</feature>
<dbReference type="InterPro" id="IPR036259">
    <property type="entry name" value="MFS_trans_sf"/>
</dbReference>
<reference evidence="9 10" key="1">
    <citation type="submission" date="2016-05" db="EMBL/GenBank/DDBJ databases">
        <title>A degradative enzymes factory behind the ericoid mycorrhizal symbiosis.</title>
        <authorList>
            <consortium name="DOE Joint Genome Institute"/>
            <person name="Martino E."/>
            <person name="Morin E."/>
            <person name="Grelet G."/>
            <person name="Kuo A."/>
            <person name="Kohler A."/>
            <person name="Daghino S."/>
            <person name="Barry K."/>
            <person name="Choi C."/>
            <person name="Cichocki N."/>
            <person name="Clum A."/>
            <person name="Copeland A."/>
            <person name="Hainaut M."/>
            <person name="Haridas S."/>
            <person name="Labutti K."/>
            <person name="Lindquist E."/>
            <person name="Lipzen A."/>
            <person name="Khouja H.-R."/>
            <person name="Murat C."/>
            <person name="Ohm R."/>
            <person name="Olson A."/>
            <person name="Spatafora J."/>
            <person name="Veneault-Fourrey C."/>
            <person name="Henrissat B."/>
            <person name="Grigoriev I."/>
            <person name="Martin F."/>
            <person name="Perotto S."/>
        </authorList>
    </citation>
    <scope>NUCLEOTIDE SEQUENCE [LARGE SCALE GENOMIC DNA]</scope>
    <source>
        <strain evidence="9 10">UAMH 7357</strain>
    </source>
</reference>
<dbReference type="CDD" id="cd17323">
    <property type="entry name" value="MFS_Tpo1_MDR_like"/>
    <property type="match status" value="1"/>
</dbReference>
<feature type="transmembrane region" description="Helical" evidence="7">
    <location>
        <begin position="318"/>
        <end position="338"/>
    </location>
</feature>
<dbReference type="InterPro" id="IPR011701">
    <property type="entry name" value="MFS"/>
</dbReference>
<accession>A0A2J6PPE0</accession>
<evidence type="ECO:0000256" key="6">
    <source>
        <dbReference type="SAM" id="MobiDB-lite"/>
    </source>
</evidence>
<dbReference type="AlphaFoldDB" id="A0A2J6PPE0"/>